<evidence type="ECO:0000313" key="9">
    <source>
        <dbReference type="Proteomes" id="UP000230481"/>
    </source>
</evidence>
<dbReference type="AlphaFoldDB" id="A0A2M6WUU1"/>
<dbReference type="Proteomes" id="UP000230481">
    <property type="component" value="Unassembled WGS sequence"/>
</dbReference>
<dbReference type="SUPFAM" id="SSF54736">
    <property type="entry name" value="ClpS-like"/>
    <property type="match status" value="1"/>
</dbReference>
<comment type="subunit">
    <text evidence="4">Homodimer. Part of the ribosomal stalk of the 50S ribosomal subunit. Forms a multimeric L10(L12)X complex, where L10 forms an elongated spine to which 2 to 4 L12 dimers bind in a sequential fashion. Binds GTP-bound translation factors.</text>
</comment>
<dbReference type="PANTHER" id="PTHR45987">
    <property type="entry name" value="39S RIBOSOMAL PROTEIN L12"/>
    <property type="match status" value="1"/>
</dbReference>
<sequence>MSDNIKKEENKDTTAKAVSKTEEVKTEEAILVEVPEKFKKIVEEIEKMSVIELNELVKIFEKKFGVSAQVIAAAPAGDATGGDSGAEEQSSFAVELTAAGGQKIAIIKVVKSILGLGLKEAKDAVDGAPSILKEGVKKEEAENIKKQIEEAGGTVTLK</sequence>
<dbReference type="Gene3D" id="3.30.1390.10">
    <property type="match status" value="1"/>
</dbReference>
<keyword evidence="2 4" id="KW-0689">Ribosomal protein</keyword>
<dbReference type="FunFam" id="3.30.1390.10:FF:000001">
    <property type="entry name" value="50S ribosomal protein L7/L12"/>
    <property type="match status" value="1"/>
</dbReference>
<evidence type="ECO:0000256" key="5">
    <source>
        <dbReference type="SAM" id="MobiDB-lite"/>
    </source>
</evidence>
<dbReference type="InterPro" id="IPR036235">
    <property type="entry name" value="Ribosomal_bL12_oligo_N_sf"/>
</dbReference>
<dbReference type="PANTHER" id="PTHR45987:SF4">
    <property type="entry name" value="LARGE RIBOSOMAL SUBUNIT PROTEIN BL12M"/>
    <property type="match status" value="1"/>
</dbReference>
<protein>
    <recommendedName>
        <fullName evidence="4">Large ribosomal subunit protein bL12</fullName>
    </recommendedName>
</protein>
<gene>
    <name evidence="4" type="primary">rplL</name>
    <name evidence="8" type="ORF">COT82_02700</name>
</gene>
<organism evidence="8 9">
    <name type="scientific">Candidatus Campbellbacteria bacterium CG10_big_fil_rev_8_21_14_0_10_35_52</name>
    <dbReference type="NCBI Taxonomy" id="1974527"/>
    <lineage>
        <taxon>Bacteria</taxon>
        <taxon>Candidatus Campbelliibacteriota</taxon>
    </lineage>
</organism>
<comment type="caution">
    <text evidence="8">The sequence shown here is derived from an EMBL/GenBank/DDBJ whole genome shotgun (WGS) entry which is preliminary data.</text>
</comment>
<evidence type="ECO:0000256" key="3">
    <source>
        <dbReference type="ARBA" id="ARBA00023274"/>
    </source>
</evidence>
<accession>A0A2M6WUU1</accession>
<dbReference type="GO" id="GO:0003735">
    <property type="term" value="F:structural constituent of ribosome"/>
    <property type="evidence" value="ECO:0007669"/>
    <property type="project" value="InterPro"/>
</dbReference>
<dbReference type="CDD" id="cd00387">
    <property type="entry name" value="Ribosomal_L7_L12"/>
    <property type="match status" value="1"/>
</dbReference>
<dbReference type="InterPro" id="IPR013823">
    <property type="entry name" value="Ribosomal_bL12_C"/>
</dbReference>
<comment type="function">
    <text evidence="4">Forms part of the ribosomal stalk which helps the ribosome interact with GTP-bound translation factors. Is thus essential for accurate translation.</text>
</comment>
<dbReference type="HAMAP" id="MF_00368">
    <property type="entry name" value="Ribosomal_bL12"/>
    <property type="match status" value="1"/>
</dbReference>
<dbReference type="InterPro" id="IPR008932">
    <property type="entry name" value="Ribosomal_bL12_oligo"/>
</dbReference>
<dbReference type="EMBL" id="PFAA01000050">
    <property type="protein sequence ID" value="PIT96540.1"/>
    <property type="molecule type" value="Genomic_DNA"/>
</dbReference>
<dbReference type="Pfam" id="PF00542">
    <property type="entry name" value="Ribosomal_L12"/>
    <property type="match status" value="1"/>
</dbReference>
<evidence type="ECO:0000259" key="6">
    <source>
        <dbReference type="Pfam" id="PF00542"/>
    </source>
</evidence>
<evidence type="ECO:0000256" key="1">
    <source>
        <dbReference type="ARBA" id="ARBA00007197"/>
    </source>
</evidence>
<dbReference type="GO" id="GO:0006412">
    <property type="term" value="P:translation"/>
    <property type="evidence" value="ECO:0007669"/>
    <property type="project" value="UniProtKB-UniRule"/>
</dbReference>
<dbReference type="Pfam" id="PF16320">
    <property type="entry name" value="Ribosomal_L12_N"/>
    <property type="match status" value="1"/>
</dbReference>
<evidence type="ECO:0000256" key="2">
    <source>
        <dbReference type="ARBA" id="ARBA00022980"/>
    </source>
</evidence>
<name>A0A2M6WUU1_9BACT</name>
<comment type="similarity">
    <text evidence="1 4">Belongs to the bacterial ribosomal protein bL12 family.</text>
</comment>
<evidence type="ECO:0000313" key="8">
    <source>
        <dbReference type="EMBL" id="PIT96540.1"/>
    </source>
</evidence>
<feature type="domain" description="Large ribosomal subunit protein bL12 oligomerization" evidence="7">
    <location>
        <begin position="39"/>
        <end position="79"/>
    </location>
</feature>
<dbReference type="SUPFAM" id="SSF48300">
    <property type="entry name" value="Ribosomal protein L7/12, oligomerisation (N-terminal) domain"/>
    <property type="match status" value="1"/>
</dbReference>
<dbReference type="NCBIfam" id="TIGR00855">
    <property type="entry name" value="L12"/>
    <property type="match status" value="1"/>
</dbReference>
<dbReference type="Gene3D" id="1.20.5.710">
    <property type="entry name" value="Single helix bin"/>
    <property type="match status" value="1"/>
</dbReference>
<dbReference type="InterPro" id="IPR000206">
    <property type="entry name" value="Ribosomal_bL12"/>
</dbReference>
<dbReference type="GO" id="GO:0022625">
    <property type="term" value="C:cytosolic large ribosomal subunit"/>
    <property type="evidence" value="ECO:0007669"/>
    <property type="project" value="TreeGrafter"/>
</dbReference>
<dbReference type="InterPro" id="IPR014719">
    <property type="entry name" value="Ribosomal_bL12_C/ClpS-like"/>
</dbReference>
<keyword evidence="3 4" id="KW-0687">Ribonucleoprotein</keyword>
<evidence type="ECO:0000256" key="4">
    <source>
        <dbReference type="HAMAP-Rule" id="MF_00368"/>
    </source>
</evidence>
<evidence type="ECO:0000259" key="7">
    <source>
        <dbReference type="Pfam" id="PF16320"/>
    </source>
</evidence>
<feature type="domain" description="Large ribosomal subunit protein bL12 C-terminal" evidence="6">
    <location>
        <begin position="92"/>
        <end position="158"/>
    </location>
</feature>
<reference evidence="9" key="1">
    <citation type="submission" date="2017-09" db="EMBL/GenBank/DDBJ databases">
        <title>Depth-based differentiation of microbial function through sediment-hosted aquifers and enrichment of novel symbionts in the deep terrestrial subsurface.</title>
        <authorList>
            <person name="Probst A.J."/>
            <person name="Ladd B."/>
            <person name="Jarett J.K."/>
            <person name="Geller-Mcgrath D.E."/>
            <person name="Sieber C.M.K."/>
            <person name="Emerson J.B."/>
            <person name="Anantharaman K."/>
            <person name="Thomas B.C."/>
            <person name="Malmstrom R."/>
            <person name="Stieglmeier M."/>
            <person name="Klingl A."/>
            <person name="Woyke T."/>
            <person name="Ryan C.M."/>
            <person name="Banfield J.F."/>
        </authorList>
    </citation>
    <scope>NUCLEOTIDE SEQUENCE [LARGE SCALE GENOMIC DNA]</scope>
</reference>
<feature type="region of interest" description="Disordered" evidence="5">
    <location>
        <begin position="1"/>
        <end position="24"/>
    </location>
</feature>
<dbReference type="GO" id="GO:0003729">
    <property type="term" value="F:mRNA binding"/>
    <property type="evidence" value="ECO:0007669"/>
    <property type="project" value="TreeGrafter"/>
</dbReference>
<proteinExistence type="inferred from homology"/>